<dbReference type="Proteomes" id="UP000830395">
    <property type="component" value="Chromosome 12"/>
</dbReference>
<name>A0ACC5YQL0_9TELE</name>
<proteinExistence type="predicted"/>
<organism evidence="1 2">
    <name type="scientific">Pangasius djambal</name>
    <dbReference type="NCBI Taxonomy" id="1691987"/>
    <lineage>
        <taxon>Eukaryota</taxon>
        <taxon>Metazoa</taxon>
        <taxon>Chordata</taxon>
        <taxon>Craniata</taxon>
        <taxon>Vertebrata</taxon>
        <taxon>Euteleostomi</taxon>
        <taxon>Actinopterygii</taxon>
        <taxon>Neopterygii</taxon>
        <taxon>Teleostei</taxon>
        <taxon>Ostariophysi</taxon>
        <taxon>Siluriformes</taxon>
        <taxon>Pangasiidae</taxon>
        <taxon>Pangasius</taxon>
    </lineage>
</organism>
<reference evidence="1" key="1">
    <citation type="submission" date="2020-02" db="EMBL/GenBank/DDBJ databases">
        <title>Genome sequencing of the panga catfish, Pangasius djambal.</title>
        <authorList>
            <person name="Wen M."/>
            <person name="Zahm M."/>
            <person name="Roques C."/>
            <person name="Cabau C."/>
            <person name="Klopp C."/>
            <person name="Donnadieu C."/>
            <person name="Jouanno E."/>
            <person name="Avarre J.-C."/>
            <person name="Campet M."/>
            <person name="Ha T."/>
            <person name="Dugue R."/>
            <person name="Lampietro C."/>
            <person name="Louis A."/>
            <person name="Herpin A."/>
            <person name="Echchiki A."/>
            <person name="Berthelot C."/>
            <person name="Parey E."/>
            <person name="Roest-Crollius H."/>
            <person name="Braasch I."/>
            <person name="Postlethwait J.H."/>
            <person name="Bobe J."/>
            <person name="Montfort J."/>
            <person name="Bouchez O."/>
            <person name="Begum T."/>
            <person name="Schartl M."/>
            <person name="Gustiano R."/>
            <person name="Guiguen Y."/>
        </authorList>
    </citation>
    <scope>NUCLEOTIDE SEQUENCE</scope>
    <source>
        <strain evidence="1">Pdj_M5554</strain>
    </source>
</reference>
<gene>
    <name evidence="1" type="ORF">PDJAM_G00031580</name>
</gene>
<keyword evidence="2" id="KW-1185">Reference proteome</keyword>
<protein>
    <submittedName>
        <fullName evidence="1">Uncharacterized protein</fullName>
    </submittedName>
</protein>
<evidence type="ECO:0000313" key="2">
    <source>
        <dbReference type="Proteomes" id="UP000830395"/>
    </source>
</evidence>
<evidence type="ECO:0000313" key="1">
    <source>
        <dbReference type="EMBL" id="MCJ8738100.1"/>
    </source>
</evidence>
<sequence length="70" mass="8069">MEYCEDTSLVPPETWGYVCNPKTFNPLLSTLYCQRGYMKEINSEGFLLKQQLVQHLILLGSFSYFGLLSI</sequence>
<dbReference type="EMBL" id="CM040986">
    <property type="protein sequence ID" value="MCJ8738100.1"/>
    <property type="molecule type" value="Genomic_DNA"/>
</dbReference>
<comment type="caution">
    <text evidence="1">The sequence shown here is derived from an EMBL/GenBank/DDBJ whole genome shotgun (WGS) entry which is preliminary data.</text>
</comment>
<accession>A0ACC5YQL0</accession>